<keyword evidence="1" id="KW-1133">Transmembrane helix</keyword>
<gene>
    <name evidence="2" type="ORF">ACS04_32310</name>
</gene>
<reference evidence="2 3" key="1">
    <citation type="submission" date="2015-06" db="EMBL/GenBank/DDBJ databases">
        <title>Recapitulation of the evolution of biosynthetic gene clusters reveals hidden chemical diversity on bacterial genomes.</title>
        <authorList>
            <person name="Cruz-Morales P."/>
            <person name="Martinez-Guerrero C."/>
            <person name="Morales-Escalante M.A."/>
            <person name="Yanez-Guerra L.A."/>
            <person name="Kopp J.F."/>
            <person name="Feldmann J."/>
            <person name="Ramos-Aboites H.E."/>
            <person name="Barona-Gomez F."/>
        </authorList>
    </citation>
    <scope>NUCLEOTIDE SEQUENCE [LARGE SCALE GENOMIC DNA]</scope>
    <source>
        <strain evidence="2 3">ATCC 31245</strain>
    </source>
</reference>
<organism evidence="2 3">
    <name type="scientific">Streptomyces roseus</name>
    <dbReference type="NCBI Taxonomy" id="66430"/>
    <lineage>
        <taxon>Bacteria</taxon>
        <taxon>Bacillati</taxon>
        <taxon>Actinomycetota</taxon>
        <taxon>Actinomycetes</taxon>
        <taxon>Kitasatosporales</taxon>
        <taxon>Streptomycetaceae</taxon>
        <taxon>Streptomyces</taxon>
    </lineage>
</organism>
<keyword evidence="1" id="KW-0812">Transmembrane</keyword>
<dbReference type="Proteomes" id="UP000035932">
    <property type="component" value="Unassembled WGS sequence"/>
</dbReference>
<protein>
    <submittedName>
        <fullName evidence="2">Uncharacterized protein</fullName>
    </submittedName>
</protein>
<keyword evidence="3" id="KW-1185">Reference proteome</keyword>
<dbReference type="RefSeq" id="WP_048480395.1">
    <property type="nucleotide sequence ID" value="NZ_JBIRUD010000044.1"/>
</dbReference>
<keyword evidence="1" id="KW-0472">Membrane</keyword>
<feature type="transmembrane region" description="Helical" evidence="1">
    <location>
        <begin position="63"/>
        <end position="86"/>
    </location>
</feature>
<accession>A0A0J6XI61</accession>
<name>A0A0J6XI61_9ACTN</name>
<dbReference type="EMBL" id="LFML01000157">
    <property type="protein sequence ID" value="KMO93912.1"/>
    <property type="molecule type" value="Genomic_DNA"/>
</dbReference>
<dbReference type="OrthoDB" id="5198607at2"/>
<feature type="transmembrane region" description="Helical" evidence="1">
    <location>
        <begin position="20"/>
        <end position="42"/>
    </location>
</feature>
<comment type="caution">
    <text evidence="2">The sequence shown here is derived from an EMBL/GenBank/DDBJ whole genome shotgun (WGS) entry which is preliminary data.</text>
</comment>
<evidence type="ECO:0000313" key="2">
    <source>
        <dbReference type="EMBL" id="KMO93912.1"/>
    </source>
</evidence>
<sequence length="127" mass="13112">MTNFPAPTTGDAGNAHSRRTAVVLLVLTVLLLLPPVLFWYHSAQSALANKSGSDWRGNHETKLGLEHAAMVIAGVPALGALIGGVIGTAKGLPGTWTAGGALFGTLALWVIVVVAVFVSLSRIEFAV</sequence>
<evidence type="ECO:0000313" key="3">
    <source>
        <dbReference type="Proteomes" id="UP000035932"/>
    </source>
</evidence>
<dbReference type="AlphaFoldDB" id="A0A0J6XI61"/>
<proteinExistence type="predicted"/>
<feature type="transmembrane region" description="Helical" evidence="1">
    <location>
        <begin position="98"/>
        <end position="120"/>
    </location>
</feature>
<evidence type="ECO:0000256" key="1">
    <source>
        <dbReference type="SAM" id="Phobius"/>
    </source>
</evidence>
<dbReference type="PATRIC" id="fig|66430.4.peg.3023"/>